<feature type="signal peptide" evidence="1">
    <location>
        <begin position="1"/>
        <end position="17"/>
    </location>
</feature>
<feature type="chain" id="PRO_5033432772" evidence="1">
    <location>
        <begin position="18"/>
        <end position="548"/>
    </location>
</feature>
<evidence type="ECO:0000256" key="1">
    <source>
        <dbReference type="SAM" id="SignalP"/>
    </source>
</evidence>
<proteinExistence type="predicted"/>
<dbReference type="AlphaFoldDB" id="A0A450Z357"/>
<gene>
    <name evidence="3" type="ORF">BECKSD772E_GA0070983_111711</name>
    <name evidence="2" type="ORF">BECKSD772F_GA0070984_112011</name>
</gene>
<evidence type="ECO:0000313" key="2">
    <source>
        <dbReference type="EMBL" id="VFK42339.1"/>
    </source>
</evidence>
<dbReference type="InterPro" id="IPR021730">
    <property type="entry name" value="YdbH"/>
</dbReference>
<dbReference type="EMBL" id="CAADFR010000120">
    <property type="protein sequence ID" value="VFK42339.1"/>
    <property type="molecule type" value="Genomic_DNA"/>
</dbReference>
<organism evidence="3">
    <name type="scientific">Candidatus Kentrum sp. SD</name>
    <dbReference type="NCBI Taxonomy" id="2126332"/>
    <lineage>
        <taxon>Bacteria</taxon>
        <taxon>Pseudomonadati</taxon>
        <taxon>Pseudomonadota</taxon>
        <taxon>Gammaproteobacteria</taxon>
        <taxon>Candidatus Kentrum</taxon>
    </lineage>
</organism>
<evidence type="ECO:0000313" key="3">
    <source>
        <dbReference type="EMBL" id="VFK48221.1"/>
    </source>
</evidence>
<name>A0A450Z357_9GAMM</name>
<protein>
    <submittedName>
        <fullName evidence="3">Dicarboxylate transport</fullName>
    </submittedName>
</protein>
<keyword evidence="1" id="KW-0732">Signal</keyword>
<dbReference type="Pfam" id="PF11739">
    <property type="entry name" value="YdbH-like"/>
    <property type="match status" value="1"/>
</dbReference>
<reference evidence="3" key="1">
    <citation type="submission" date="2019-02" db="EMBL/GenBank/DDBJ databases">
        <authorList>
            <person name="Gruber-Vodicka R. H."/>
            <person name="Seah K. B. B."/>
        </authorList>
    </citation>
    <scope>NUCLEOTIDE SEQUENCE</scope>
    <source>
        <strain evidence="3">BECK_S1320</strain>
        <strain evidence="2">BECK_S1321</strain>
    </source>
</reference>
<sequence>MIIILLLAAILLSNAIASEVTHRETRASPIPSREAGPYGVGPRNHPMPNERLFAVLSGLSARQSATVESFSLDPLGGFRARFRVARLQSEEKHNPIEAEDASVDIDGRLSFSARGGLFEGRMTLESRVLMVNGSRFDRVRMDFNGRLRVTTGIGIDLDGDSTLSFSEHPAHDVDNPVKRISVHRVKSKLRWNDRVLQISGDLQLSVPPFVSLLPLSFNLEHRFDAGNGKLTFDAGSFVADRIKKELFPILPMLSKKWPGKLALAAGGISLDGVLRWGGKEAAPPLTALIGLSDIGGSYGNVLFSGLKGRFETTIGDRIRSRATDLSLSIIDVGIPITELRGAITLDPDEGKSPVITIDNLSAKLLGGRISEPRIRLDLNRKTNAFNIGFQDIDLASLVAMHRLEGLEARGKLRGNLPLRLGPKGARIQNARIIAMKPGGRIRYRPNDGARALAQSAGRIALLLDVLDDFHYHALEATANYTPDGELRVHMAIKGRGAEVDEARPVDFNLRIEQNIISLLKSLRFVNGINERLGKSVRRHYSRTAGGSP</sequence>
<dbReference type="EMBL" id="CAADFU010000117">
    <property type="protein sequence ID" value="VFK48221.1"/>
    <property type="molecule type" value="Genomic_DNA"/>
</dbReference>
<accession>A0A450Z357</accession>